<proteinExistence type="predicted"/>
<keyword evidence="2" id="KW-1185">Reference proteome</keyword>
<sequence length="108" mass="11904">MYSSSSTNNQTEKGRGFGDYIMLGKPETAAQCLGHFTEHTNTKNAPKFFTGLNVLSRLLMLVVWRVVNGICGVNQELCCSFSNVPTTSRLSLQALVIFLELIDLGNED</sequence>
<dbReference type="Proteomes" id="UP000675881">
    <property type="component" value="Chromosome 7"/>
</dbReference>
<evidence type="ECO:0000313" key="2">
    <source>
        <dbReference type="Proteomes" id="UP000675881"/>
    </source>
</evidence>
<name>A0A7R8D8E2_LEPSM</name>
<evidence type="ECO:0000313" key="1">
    <source>
        <dbReference type="EMBL" id="CAF3007890.1"/>
    </source>
</evidence>
<organism evidence="1 2">
    <name type="scientific">Lepeophtheirus salmonis</name>
    <name type="common">Salmon louse</name>
    <name type="synonym">Caligus salmonis</name>
    <dbReference type="NCBI Taxonomy" id="72036"/>
    <lineage>
        <taxon>Eukaryota</taxon>
        <taxon>Metazoa</taxon>
        <taxon>Ecdysozoa</taxon>
        <taxon>Arthropoda</taxon>
        <taxon>Crustacea</taxon>
        <taxon>Multicrustacea</taxon>
        <taxon>Hexanauplia</taxon>
        <taxon>Copepoda</taxon>
        <taxon>Siphonostomatoida</taxon>
        <taxon>Caligidae</taxon>
        <taxon>Lepeophtheirus</taxon>
    </lineage>
</organism>
<gene>
    <name evidence="1" type="ORF">LSAA_13372</name>
</gene>
<accession>A0A7R8D8E2</accession>
<dbReference type="EMBL" id="HG994586">
    <property type="protein sequence ID" value="CAF3007890.1"/>
    <property type="molecule type" value="Genomic_DNA"/>
</dbReference>
<dbReference type="AlphaFoldDB" id="A0A7R8D8E2"/>
<reference evidence="1" key="1">
    <citation type="submission" date="2021-02" db="EMBL/GenBank/DDBJ databases">
        <authorList>
            <person name="Bekaert M."/>
        </authorList>
    </citation>
    <scope>NUCLEOTIDE SEQUENCE</scope>
    <source>
        <strain evidence="1">IoA-00</strain>
    </source>
</reference>
<protein>
    <submittedName>
        <fullName evidence="1">(salmon louse) hypothetical protein</fullName>
    </submittedName>
</protein>